<evidence type="ECO:0000256" key="1">
    <source>
        <dbReference type="ARBA" id="ARBA00004236"/>
    </source>
</evidence>
<dbReference type="EMBL" id="CP002098">
    <property type="protein sequence ID" value="ADM27879.1"/>
    <property type="molecule type" value="Genomic_DNA"/>
</dbReference>
<dbReference type="InterPro" id="IPR017871">
    <property type="entry name" value="ABC_transporter-like_CS"/>
</dbReference>
<evidence type="ECO:0000313" key="7">
    <source>
        <dbReference type="EMBL" id="ADM27879.1"/>
    </source>
</evidence>
<keyword evidence="2" id="KW-0813">Transport</keyword>
<protein>
    <submittedName>
        <fullName evidence="7">ABC transporter related</fullName>
    </submittedName>
</protein>
<evidence type="ECO:0000256" key="3">
    <source>
        <dbReference type="ARBA" id="ARBA00022741"/>
    </source>
</evidence>
<evidence type="ECO:0000259" key="6">
    <source>
        <dbReference type="PROSITE" id="PS50893"/>
    </source>
</evidence>
<dbReference type="BioCyc" id="IAGG583356:GHAH-1047-MONOMER"/>
<dbReference type="Pfam" id="PF00005">
    <property type="entry name" value="ABC_tran"/>
    <property type="match status" value="2"/>
</dbReference>
<dbReference type="GO" id="GO:0016887">
    <property type="term" value="F:ATP hydrolysis activity"/>
    <property type="evidence" value="ECO:0007669"/>
    <property type="project" value="InterPro"/>
</dbReference>
<dbReference type="PROSITE" id="PS00211">
    <property type="entry name" value="ABC_TRANSPORTER_1"/>
    <property type="match status" value="2"/>
</dbReference>
<dbReference type="InterPro" id="IPR003593">
    <property type="entry name" value="AAA+_ATPase"/>
</dbReference>
<dbReference type="InterPro" id="IPR027417">
    <property type="entry name" value="P-loop_NTPase"/>
</dbReference>
<feature type="domain" description="ABC transporter" evidence="6">
    <location>
        <begin position="3"/>
        <end position="223"/>
    </location>
</feature>
<feature type="domain" description="ABC transporter" evidence="6">
    <location>
        <begin position="220"/>
        <end position="407"/>
    </location>
</feature>
<dbReference type="SUPFAM" id="SSF52540">
    <property type="entry name" value="P-loop containing nucleoside triphosphate hydrolases"/>
    <property type="match status" value="2"/>
</dbReference>
<dbReference type="PROSITE" id="PS50893">
    <property type="entry name" value="ABC_TRANSPORTER_2"/>
    <property type="match status" value="2"/>
</dbReference>
<evidence type="ECO:0000256" key="5">
    <source>
        <dbReference type="ARBA" id="ARBA00025157"/>
    </source>
</evidence>
<dbReference type="PANTHER" id="PTHR43553">
    <property type="entry name" value="HEAVY METAL TRANSPORTER"/>
    <property type="match status" value="1"/>
</dbReference>
<evidence type="ECO:0000256" key="4">
    <source>
        <dbReference type="ARBA" id="ARBA00022840"/>
    </source>
</evidence>
<dbReference type="GO" id="GO:0043190">
    <property type="term" value="C:ATP-binding cassette (ABC) transporter complex"/>
    <property type="evidence" value="ECO:0007669"/>
    <property type="project" value="TreeGrafter"/>
</dbReference>
<keyword evidence="3" id="KW-0547">Nucleotide-binding</keyword>
<proteinExistence type="predicted"/>
<gene>
    <name evidence="7" type="ordered locus">Igag_1065</name>
</gene>
<name>E0SNT3_IGNAA</name>
<reference evidence="7 8" key="1">
    <citation type="journal article" date="2010" name="Stand. Genomic Sci.">
        <title>Complete genome sequence of Ignisphaera aggregans type strain (AQ1.S1).</title>
        <authorList>
            <person name="Goker M."/>
            <person name="Held B."/>
            <person name="Lapidus A."/>
            <person name="Nolan M."/>
            <person name="Spring S."/>
            <person name="Yasawong M."/>
            <person name="Lucas S."/>
            <person name="Glavina Del Rio T."/>
            <person name="Tice H."/>
            <person name="Cheng J.F."/>
            <person name="Goodwin L."/>
            <person name="Tapia R."/>
            <person name="Pitluck S."/>
            <person name="Liolios K."/>
            <person name="Ivanova N."/>
            <person name="Mavromatis K."/>
            <person name="Mikhailova N."/>
            <person name="Pati A."/>
            <person name="Chen A."/>
            <person name="Palaniappan K."/>
            <person name="Brambilla E."/>
            <person name="Land M."/>
            <person name="Hauser L."/>
            <person name="Chang Y.J."/>
            <person name="Jeffries C.D."/>
            <person name="Brettin T."/>
            <person name="Detter J.C."/>
            <person name="Han C."/>
            <person name="Rohde M."/>
            <person name="Sikorski J."/>
            <person name="Woyke T."/>
            <person name="Bristow J."/>
            <person name="Eisen J.A."/>
            <person name="Markowitz V."/>
            <person name="Hugenholtz P."/>
            <person name="Kyrpides N.C."/>
            <person name="Klenk H.P."/>
        </authorList>
    </citation>
    <scope>NUCLEOTIDE SEQUENCE [LARGE SCALE GENOMIC DNA]</scope>
    <source>
        <strain evidence="8">DSM 17230 / JCM 13409 / AQ1.S1</strain>
    </source>
</reference>
<dbReference type="Proteomes" id="UP000001304">
    <property type="component" value="Chromosome"/>
</dbReference>
<dbReference type="GO" id="GO:0005524">
    <property type="term" value="F:ATP binding"/>
    <property type="evidence" value="ECO:0007669"/>
    <property type="project" value="UniProtKB-KW"/>
</dbReference>
<dbReference type="InterPro" id="IPR003439">
    <property type="entry name" value="ABC_transporter-like_ATP-bd"/>
</dbReference>
<comment type="function">
    <text evidence="5">Probably part of an ABC transporter complex. Responsible for energy coupling to the transport system.</text>
</comment>
<dbReference type="HOGENOM" id="CLU_000604_86_7_2"/>
<dbReference type="InterPro" id="IPR050095">
    <property type="entry name" value="ECF_ABC_transporter_ATP-bd"/>
</dbReference>
<dbReference type="GO" id="GO:0042626">
    <property type="term" value="F:ATPase-coupled transmembrane transporter activity"/>
    <property type="evidence" value="ECO:0007669"/>
    <property type="project" value="TreeGrafter"/>
</dbReference>
<keyword evidence="4" id="KW-0067">ATP-binding</keyword>
<dbReference type="KEGG" id="iag:Igag_1065"/>
<accession>E0SNT3</accession>
<dbReference type="SMART" id="SM00382">
    <property type="entry name" value="AAA"/>
    <property type="match status" value="2"/>
</dbReference>
<organism evidence="7 8">
    <name type="scientific">Ignisphaera aggregans (strain DSM 17230 / JCM 13409 / AQ1.S1)</name>
    <dbReference type="NCBI Taxonomy" id="583356"/>
    <lineage>
        <taxon>Archaea</taxon>
        <taxon>Thermoproteota</taxon>
        <taxon>Thermoprotei</taxon>
        <taxon>Desulfurococcales</taxon>
        <taxon>Desulfurococcaceae</taxon>
        <taxon>Ignisphaera</taxon>
    </lineage>
</organism>
<dbReference type="STRING" id="583356.Igag_1065"/>
<dbReference type="AlphaFoldDB" id="E0SNT3"/>
<comment type="subcellular location">
    <subcellularLocation>
        <location evidence="1">Cell membrane</location>
    </subcellularLocation>
</comment>
<keyword evidence="8" id="KW-1185">Reference proteome</keyword>
<evidence type="ECO:0000256" key="2">
    <source>
        <dbReference type="ARBA" id="ARBA00022448"/>
    </source>
</evidence>
<dbReference type="Gene3D" id="3.40.50.300">
    <property type="entry name" value="P-loop containing nucleotide triphosphate hydrolases"/>
    <property type="match status" value="2"/>
</dbReference>
<sequence>MRIRVENLNVSINGFEIVKDFSMDIDRSSITAILGSSGSGKTTILRALIGIIPRIFPGKVKGVIIPSPDELQKHSFYMPQEPWYTTASPFVWMEAEYFSKFIGDVYSYLKLLNIENLVNRSIYTLSAGELQRLNIAIAASSDKNIIIFDEPLAHLDRDNMERTLDLLRKLRDEGRTIIVAEHREKILSISDEVYRLGTSQDMDPDIADILSPPEYRGEEICHIDISEYGYPGQRPILKNIRFSINKGDIVWIRGPSGSGKSTLLKLIARMYSSSSCKAICRSKPVYVSENPLLFFSEPRPILEIIQYHYDDRCKDILYRLGLNQSMLSRPILSLSSGERRRVAIAIALCMKREITILDEPSIGLDPKNRYRLLNLLAKLAREGYTFVIASHEEEFKKIATSVVSLYA</sequence>
<dbReference type="CDD" id="cd03225">
    <property type="entry name" value="ABC_cobalt_CbiO_domain1"/>
    <property type="match status" value="1"/>
</dbReference>
<dbReference type="InterPro" id="IPR015856">
    <property type="entry name" value="ABC_transpr_CbiO/EcfA_su"/>
</dbReference>
<evidence type="ECO:0000313" key="8">
    <source>
        <dbReference type="Proteomes" id="UP000001304"/>
    </source>
</evidence>